<evidence type="ECO:0000313" key="2">
    <source>
        <dbReference type="Proteomes" id="UP001240639"/>
    </source>
</evidence>
<protein>
    <submittedName>
        <fullName evidence="1">Uncharacterized protein</fullName>
    </submittedName>
</protein>
<sequence>MAEDTSLYLIWHDPGAAPAEPFDMHGDAHPLAKGLWLVRSHLTRSRLYHRIKWQLPDGTALACAPLADNPDGWPKFKGMEAGALAWLKAGGA</sequence>
<name>A0ABT9HR88_9SPHN</name>
<organism evidence="1 2">
    <name type="scientific">Qipengyuania profundimaris</name>
    <dbReference type="NCBI Taxonomy" id="3067652"/>
    <lineage>
        <taxon>Bacteria</taxon>
        <taxon>Pseudomonadati</taxon>
        <taxon>Pseudomonadota</taxon>
        <taxon>Alphaproteobacteria</taxon>
        <taxon>Sphingomonadales</taxon>
        <taxon>Erythrobacteraceae</taxon>
        <taxon>Qipengyuania</taxon>
    </lineage>
</organism>
<accession>A0ABT9HR88</accession>
<gene>
    <name evidence="1" type="ORF">Q9K02_10975</name>
</gene>
<dbReference type="RefSeq" id="WP_305932921.1">
    <property type="nucleotide sequence ID" value="NZ_JAVAIM010000001.1"/>
</dbReference>
<comment type="caution">
    <text evidence="1">The sequence shown here is derived from an EMBL/GenBank/DDBJ whole genome shotgun (WGS) entry which is preliminary data.</text>
</comment>
<evidence type="ECO:0000313" key="1">
    <source>
        <dbReference type="EMBL" id="MDP4575661.1"/>
    </source>
</evidence>
<dbReference type="EMBL" id="JAVAIM010000001">
    <property type="protein sequence ID" value="MDP4575661.1"/>
    <property type="molecule type" value="Genomic_DNA"/>
</dbReference>
<proteinExistence type="predicted"/>
<reference evidence="1 2" key="1">
    <citation type="submission" date="2023-08" db="EMBL/GenBank/DDBJ databases">
        <title>genomic of G39.</title>
        <authorList>
            <person name="Wang Y."/>
        </authorList>
    </citation>
    <scope>NUCLEOTIDE SEQUENCE [LARGE SCALE GENOMIC DNA]</scope>
    <source>
        <strain evidence="1 2">G39</strain>
    </source>
</reference>
<dbReference type="Proteomes" id="UP001240639">
    <property type="component" value="Unassembled WGS sequence"/>
</dbReference>
<keyword evidence="2" id="KW-1185">Reference proteome</keyword>